<feature type="region of interest" description="Disordered" evidence="1">
    <location>
        <begin position="1"/>
        <end position="29"/>
    </location>
</feature>
<evidence type="ECO:0000313" key="2">
    <source>
        <dbReference type="EMBL" id="CAK9055852.1"/>
    </source>
</evidence>
<evidence type="ECO:0000256" key="1">
    <source>
        <dbReference type="SAM" id="MobiDB-lite"/>
    </source>
</evidence>
<keyword evidence="3" id="KW-1185">Reference proteome</keyword>
<evidence type="ECO:0000313" key="3">
    <source>
        <dbReference type="Proteomes" id="UP001642484"/>
    </source>
</evidence>
<accession>A0ABP0MYD4</accession>
<name>A0ABP0MYD4_9DINO</name>
<organism evidence="2 3">
    <name type="scientific">Durusdinium trenchii</name>
    <dbReference type="NCBI Taxonomy" id="1381693"/>
    <lineage>
        <taxon>Eukaryota</taxon>
        <taxon>Sar</taxon>
        <taxon>Alveolata</taxon>
        <taxon>Dinophyceae</taxon>
        <taxon>Suessiales</taxon>
        <taxon>Symbiodiniaceae</taxon>
        <taxon>Durusdinium</taxon>
    </lineage>
</organism>
<sequence length="120" mass="12757">MLVSRSLLKQQGGCGESKPSAPSKPSGRAFRRKMLCTTIHRISESPTPASGSLGSCFQGLDFLFGRQSAKTIGDRESIECEKAVPTKIDTPLTDSDSETLSTTTRGTSCFSCTDCESLSA</sequence>
<dbReference type="EMBL" id="CAXAMN010020224">
    <property type="protein sequence ID" value="CAK9055852.1"/>
    <property type="molecule type" value="Genomic_DNA"/>
</dbReference>
<protein>
    <submittedName>
        <fullName evidence="2">Uncharacterized protein</fullName>
    </submittedName>
</protein>
<gene>
    <name evidence="2" type="ORF">CCMP2556_LOCUS27741</name>
</gene>
<dbReference type="Proteomes" id="UP001642484">
    <property type="component" value="Unassembled WGS sequence"/>
</dbReference>
<reference evidence="2 3" key="1">
    <citation type="submission" date="2024-02" db="EMBL/GenBank/DDBJ databases">
        <authorList>
            <person name="Chen Y."/>
            <person name="Shah S."/>
            <person name="Dougan E. K."/>
            <person name="Thang M."/>
            <person name="Chan C."/>
        </authorList>
    </citation>
    <scope>NUCLEOTIDE SEQUENCE [LARGE SCALE GENOMIC DNA]</scope>
</reference>
<comment type="caution">
    <text evidence="2">The sequence shown here is derived from an EMBL/GenBank/DDBJ whole genome shotgun (WGS) entry which is preliminary data.</text>
</comment>
<proteinExistence type="predicted"/>